<dbReference type="InterPro" id="IPR022617">
    <property type="entry name" value="Rad60/SUMO-like_dom"/>
</dbReference>
<organism evidence="3 4">
    <name type="scientific">Rubus argutus</name>
    <name type="common">Southern blackberry</name>
    <dbReference type="NCBI Taxonomy" id="59490"/>
    <lineage>
        <taxon>Eukaryota</taxon>
        <taxon>Viridiplantae</taxon>
        <taxon>Streptophyta</taxon>
        <taxon>Embryophyta</taxon>
        <taxon>Tracheophyta</taxon>
        <taxon>Spermatophyta</taxon>
        <taxon>Magnoliopsida</taxon>
        <taxon>eudicotyledons</taxon>
        <taxon>Gunneridae</taxon>
        <taxon>Pentapetalae</taxon>
        <taxon>rosids</taxon>
        <taxon>fabids</taxon>
        <taxon>Rosales</taxon>
        <taxon>Rosaceae</taxon>
        <taxon>Rosoideae</taxon>
        <taxon>Rosoideae incertae sedis</taxon>
        <taxon>Rubus</taxon>
    </lineage>
</organism>
<dbReference type="Gene3D" id="3.10.20.90">
    <property type="entry name" value="Phosphatidylinositol 3-kinase Catalytic Subunit, Chain A, domain 1"/>
    <property type="match status" value="1"/>
</dbReference>
<dbReference type="SUPFAM" id="SSF54236">
    <property type="entry name" value="Ubiquitin-like"/>
    <property type="match status" value="1"/>
</dbReference>
<name>A0AAW1XTA7_RUBAR</name>
<comment type="caution">
    <text evidence="3">The sequence shown here is derived from an EMBL/GenBank/DDBJ whole genome shotgun (WGS) entry which is preliminary data.</text>
</comment>
<evidence type="ECO:0000313" key="3">
    <source>
        <dbReference type="EMBL" id="KAK9939149.1"/>
    </source>
</evidence>
<sequence>MARKRKAQSPPRAEPSTRSGPEISGGTGTGTVTVSEQRRTATYDSYVNILLLDGEEAITLKVQNQDRGDTYVRTGRNVPMSFLMRAYADGPAGLVHNQIRFIYDGKRIAENKTAEQLGMEEGDVIDAMSDMTGGASC</sequence>
<proteinExistence type="predicted"/>
<evidence type="ECO:0000256" key="1">
    <source>
        <dbReference type="SAM" id="MobiDB-lite"/>
    </source>
</evidence>
<dbReference type="EMBL" id="JBEDUW010000003">
    <property type="protein sequence ID" value="KAK9939149.1"/>
    <property type="molecule type" value="Genomic_DNA"/>
</dbReference>
<dbReference type="InterPro" id="IPR029071">
    <property type="entry name" value="Ubiquitin-like_domsf"/>
</dbReference>
<dbReference type="PANTHER" id="PTHR10562">
    <property type="entry name" value="SMALL UBIQUITIN-RELATED MODIFIER"/>
    <property type="match status" value="1"/>
</dbReference>
<dbReference type="InterPro" id="IPR000626">
    <property type="entry name" value="Ubiquitin-like_dom"/>
</dbReference>
<dbReference type="PROSITE" id="PS50053">
    <property type="entry name" value="UBIQUITIN_2"/>
    <property type="match status" value="1"/>
</dbReference>
<accession>A0AAW1XTA7</accession>
<keyword evidence="4" id="KW-1185">Reference proteome</keyword>
<gene>
    <name evidence="3" type="ORF">M0R45_015856</name>
</gene>
<feature type="region of interest" description="Disordered" evidence="1">
    <location>
        <begin position="1"/>
        <end position="38"/>
    </location>
</feature>
<dbReference type="AlphaFoldDB" id="A0AAW1XTA7"/>
<dbReference type="Pfam" id="PF11976">
    <property type="entry name" value="Rad60-SLD"/>
    <property type="match status" value="1"/>
</dbReference>
<dbReference type="Proteomes" id="UP001457282">
    <property type="component" value="Unassembled WGS sequence"/>
</dbReference>
<feature type="domain" description="Ubiquitin-like" evidence="2">
    <location>
        <begin position="56"/>
        <end position="134"/>
    </location>
</feature>
<evidence type="ECO:0000259" key="2">
    <source>
        <dbReference type="PROSITE" id="PS50053"/>
    </source>
</evidence>
<reference evidence="3 4" key="1">
    <citation type="journal article" date="2023" name="G3 (Bethesda)">
        <title>A chromosome-length genome assembly and annotation of blackberry (Rubus argutus, cv. 'Hillquist').</title>
        <authorList>
            <person name="Bruna T."/>
            <person name="Aryal R."/>
            <person name="Dudchenko O."/>
            <person name="Sargent D.J."/>
            <person name="Mead D."/>
            <person name="Buti M."/>
            <person name="Cavallini A."/>
            <person name="Hytonen T."/>
            <person name="Andres J."/>
            <person name="Pham M."/>
            <person name="Weisz D."/>
            <person name="Mascagni F."/>
            <person name="Usai G."/>
            <person name="Natali L."/>
            <person name="Bassil N."/>
            <person name="Fernandez G.E."/>
            <person name="Lomsadze A."/>
            <person name="Armour M."/>
            <person name="Olukolu B."/>
            <person name="Poorten T."/>
            <person name="Britton C."/>
            <person name="Davik J."/>
            <person name="Ashrafi H."/>
            <person name="Aiden E.L."/>
            <person name="Borodovsky M."/>
            <person name="Worthington M."/>
        </authorList>
    </citation>
    <scope>NUCLEOTIDE SEQUENCE [LARGE SCALE GENOMIC DNA]</scope>
    <source>
        <strain evidence="3">PI 553951</strain>
    </source>
</reference>
<protein>
    <recommendedName>
        <fullName evidence="2">Ubiquitin-like domain-containing protein</fullName>
    </recommendedName>
</protein>
<evidence type="ECO:0000313" key="4">
    <source>
        <dbReference type="Proteomes" id="UP001457282"/>
    </source>
</evidence>